<accession>A0A6J4N1H5</accession>
<organism evidence="2">
    <name type="scientific">uncultured Phycisphaerae bacterium</name>
    <dbReference type="NCBI Taxonomy" id="904963"/>
    <lineage>
        <taxon>Bacteria</taxon>
        <taxon>Pseudomonadati</taxon>
        <taxon>Planctomycetota</taxon>
        <taxon>Phycisphaerae</taxon>
        <taxon>environmental samples</taxon>
    </lineage>
</organism>
<feature type="non-terminal residue" evidence="2">
    <location>
        <position position="1"/>
    </location>
</feature>
<feature type="region of interest" description="Disordered" evidence="1">
    <location>
        <begin position="45"/>
        <end position="64"/>
    </location>
</feature>
<reference evidence="2" key="1">
    <citation type="submission" date="2020-02" db="EMBL/GenBank/DDBJ databases">
        <authorList>
            <person name="Meier V. D."/>
        </authorList>
    </citation>
    <scope>NUCLEOTIDE SEQUENCE</scope>
    <source>
        <strain evidence="2">AVDCRST_MAG64</strain>
    </source>
</reference>
<protein>
    <submittedName>
        <fullName evidence="2">Uncharacterized protein</fullName>
    </submittedName>
</protein>
<evidence type="ECO:0000313" key="2">
    <source>
        <dbReference type="EMBL" id="CAA9374825.1"/>
    </source>
</evidence>
<evidence type="ECO:0000256" key="1">
    <source>
        <dbReference type="SAM" id="MobiDB-lite"/>
    </source>
</evidence>
<feature type="non-terminal residue" evidence="2">
    <location>
        <position position="64"/>
    </location>
</feature>
<proteinExistence type="predicted"/>
<dbReference type="AlphaFoldDB" id="A0A6J4N1H5"/>
<dbReference type="EMBL" id="CADCUQ010000058">
    <property type="protein sequence ID" value="CAA9374825.1"/>
    <property type="molecule type" value="Genomic_DNA"/>
</dbReference>
<name>A0A6J4N1H5_9BACT</name>
<gene>
    <name evidence="2" type="ORF">AVDCRST_MAG64-240</name>
</gene>
<sequence>VRVPDLVGPGAAGGGAGVRAAQAGRAGPRAVQGVAGEVQGVARGQARAGAARRPEGHRAAGGVV</sequence>